<dbReference type="EMBL" id="BSPB01000005">
    <property type="protein sequence ID" value="GLS13637.1"/>
    <property type="molecule type" value="Genomic_DNA"/>
</dbReference>
<accession>A0ABQ6C066</accession>
<dbReference type="Pfam" id="PF07505">
    <property type="entry name" value="DUF5131"/>
    <property type="match status" value="1"/>
</dbReference>
<organism evidence="1 2">
    <name type="scientific">Hydrogenophaga electricum</name>
    <dbReference type="NCBI Taxonomy" id="1230953"/>
    <lineage>
        <taxon>Bacteria</taxon>
        <taxon>Pseudomonadati</taxon>
        <taxon>Pseudomonadota</taxon>
        <taxon>Betaproteobacteria</taxon>
        <taxon>Burkholderiales</taxon>
        <taxon>Comamonadaceae</taxon>
        <taxon>Hydrogenophaga</taxon>
    </lineage>
</organism>
<reference evidence="2" key="1">
    <citation type="journal article" date="2019" name="Int. J. Syst. Evol. Microbiol.">
        <title>The Global Catalogue of Microorganisms (GCM) 10K type strain sequencing project: providing services to taxonomists for standard genome sequencing and annotation.</title>
        <authorList>
            <consortium name="The Broad Institute Genomics Platform"/>
            <consortium name="The Broad Institute Genome Sequencing Center for Infectious Disease"/>
            <person name="Wu L."/>
            <person name="Ma J."/>
        </authorList>
    </citation>
    <scope>NUCLEOTIDE SEQUENCE [LARGE SCALE GENOMIC DNA]</scope>
    <source>
        <strain evidence="2">NBRC 109341</strain>
    </source>
</reference>
<protein>
    <recommendedName>
        <fullName evidence="3">Phage Gp37/Gp68 family protein</fullName>
    </recommendedName>
</protein>
<dbReference type="InterPro" id="IPR011101">
    <property type="entry name" value="DUF5131"/>
</dbReference>
<keyword evidence="2" id="KW-1185">Reference proteome</keyword>
<comment type="caution">
    <text evidence="1">The sequence shown here is derived from an EMBL/GenBank/DDBJ whole genome shotgun (WGS) entry which is preliminary data.</text>
</comment>
<gene>
    <name evidence="1" type="ORF">GCM10007935_10670</name>
</gene>
<name>A0ABQ6C066_9BURK</name>
<evidence type="ECO:0000313" key="1">
    <source>
        <dbReference type="EMBL" id="GLS13637.1"/>
    </source>
</evidence>
<dbReference type="Proteomes" id="UP001156903">
    <property type="component" value="Unassembled WGS sequence"/>
</dbReference>
<dbReference type="RefSeq" id="WP_284306986.1">
    <property type="nucleotide sequence ID" value="NZ_BSPB01000005.1"/>
</dbReference>
<sequence length="309" mass="34408">MAEHTNIEWCDATVNWWVGCTQISPGCDACYAKRIAAPFWGQKWGPGVPLQRFEGALETLKALDRKAQRLGRKLVVFHNSVSDMFDKDAPDAWRMDAFEGMAQTPNLIHLVLTKRIGNVGPYLQRDSLAFDLIGEGCVWLGITVCNQPEADRDITKLLAVPAAKRFLSMEPLLGPVDLTGEFLTSKFGFYPFRALEGEYRTHLVDLLDWVIVGGESGPGARPLHPDWVRSLRDQCQAARVPFMFKQWGGWLPAKEGRSITGRVLVLEGAAPFSKNPKWHGFEDGQQVARVGKKAAGRLLDGVEHNGRPE</sequence>
<evidence type="ECO:0000313" key="2">
    <source>
        <dbReference type="Proteomes" id="UP001156903"/>
    </source>
</evidence>
<evidence type="ECO:0008006" key="3">
    <source>
        <dbReference type="Google" id="ProtNLM"/>
    </source>
</evidence>
<proteinExistence type="predicted"/>